<accession>A0ABM8YNZ5</accession>
<sequence>MRFKHFIFIIIGCIIFPSFISGDSTVIKDYSESPLLTDDKHYSFVQAYSLPNTYSDIKKKKEWIVPSRLTHQNSSFFTFIDKKTTTKDIHLQFYLTPVFYEGNYLASHMI</sequence>
<evidence type="ECO:0000313" key="1">
    <source>
        <dbReference type="EMBL" id="CAG9621602.1"/>
    </source>
</evidence>
<protein>
    <submittedName>
        <fullName evidence="1">Uncharacterized protein</fullName>
    </submittedName>
</protein>
<dbReference type="EMBL" id="CAKJTJ010000011">
    <property type="protein sequence ID" value="CAG9621602.1"/>
    <property type="molecule type" value="Genomic_DNA"/>
</dbReference>
<reference evidence="1 2" key="1">
    <citation type="submission" date="2021-10" db="EMBL/GenBank/DDBJ databases">
        <authorList>
            <person name="Criscuolo A."/>
        </authorList>
    </citation>
    <scope>NUCLEOTIDE SEQUENCE [LARGE SCALE GENOMIC DNA]</scope>
    <source>
        <strain evidence="2">CIP 111883</strain>
    </source>
</reference>
<name>A0ABM8YNZ5_9BACI</name>
<evidence type="ECO:0000313" key="2">
    <source>
        <dbReference type="Proteomes" id="UP000789833"/>
    </source>
</evidence>
<comment type="caution">
    <text evidence="1">The sequence shown here is derived from an EMBL/GenBank/DDBJ whole genome shotgun (WGS) entry which is preliminary data.</text>
</comment>
<organism evidence="1 2">
    <name type="scientific">Sutcliffiella rhizosphaerae</name>
    <dbReference type="NCBI Taxonomy" id="2880967"/>
    <lineage>
        <taxon>Bacteria</taxon>
        <taxon>Bacillati</taxon>
        <taxon>Bacillota</taxon>
        <taxon>Bacilli</taxon>
        <taxon>Bacillales</taxon>
        <taxon>Bacillaceae</taxon>
        <taxon>Sutcliffiella</taxon>
    </lineage>
</organism>
<keyword evidence="2" id="KW-1185">Reference proteome</keyword>
<gene>
    <name evidence="1" type="ORF">BACCIP111883_02375</name>
</gene>
<proteinExistence type="predicted"/>
<dbReference type="Proteomes" id="UP000789833">
    <property type="component" value="Unassembled WGS sequence"/>
</dbReference>